<dbReference type="RefSeq" id="WP_170245013.1">
    <property type="nucleotide sequence ID" value="NZ_BJZO01000033.1"/>
</dbReference>
<dbReference type="EMBL" id="BJZO01000033">
    <property type="protein sequence ID" value="GEO81327.1"/>
    <property type="molecule type" value="Genomic_DNA"/>
</dbReference>
<feature type="domain" description="PPM-type phosphatase" evidence="1">
    <location>
        <begin position="1"/>
        <end position="186"/>
    </location>
</feature>
<organism evidence="2 3">
    <name type="scientific">Pararhodospirillum oryzae</name>
    <dbReference type="NCBI Taxonomy" id="478448"/>
    <lineage>
        <taxon>Bacteria</taxon>
        <taxon>Pseudomonadati</taxon>
        <taxon>Pseudomonadota</taxon>
        <taxon>Alphaproteobacteria</taxon>
        <taxon>Rhodospirillales</taxon>
        <taxon>Rhodospirillaceae</taxon>
        <taxon>Pararhodospirillum</taxon>
    </lineage>
</organism>
<protein>
    <recommendedName>
        <fullName evidence="1">PPM-type phosphatase domain-containing protein</fullName>
    </recommendedName>
</protein>
<name>A0A512H796_9PROT</name>
<comment type="caution">
    <text evidence="2">The sequence shown here is derived from an EMBL/GenBank/DDBJ whole genome shotgun (WGS) entry which is preliminary data.</text>
</comment>
<gene>
    <name evidence="2" type="ORF">ROR02_14580</name>
</gene>
<evidence type="ECO:0000259" key="1">
    <source>
        <dbReference type="SMART" id="SM00331"/>
    </source>
</evidence>
<keyword evidence="3" id="KW-1185">Reference proteome</keyword>
<dbReference type="PANTHER" id="PTHR35801:SF1">
    <property type="entry name" value="PHOSPHOSERINE PHOSPHATASE RSBX"/>
    <property type="match status" value="1"/>
</dbReference>
<dbReference type="SMART" id="SM00331">
    <property type="entry name" value="PP2C_SIG"/>
    <property type="match status" value="1"/>
</dbReference>
<dbReference type="Proteomes" id="UP000321567">
    <property type="component" value="Unassembled WGS sequence"/>
</dbReference>
<dbReference type="AlphaFoldDB" id="A0A512H796"/>
<dbReference type="Pfam" id="PF07228">
    <property type="entry name" value="SpoIIE"/>
    <property type="match status" value="1"/>
</dbReference>
<reference evidence="2 3" key="1">
    <citation type="submission" date="2019-07" db="EMBL/GenBank/DDBJ databases">
        <title>Whole genome shotgun sequence of Rhodospirillum oryzae NBRC 107573.</title>
        <authorList>
            <person name="Hosoyama A."/>
            <person name="Uohara A."/>
            <person name="Ohji S."/>
            <person name="Ichikawa N."/>
        </authorList>
    </citation>
    <scope>NUCLEOTIDE SEQUENCE [LARGE SCALE GENOMIC DNA]</scope>
    <source>
        <strain evidence="2 3">NBRC 107573</strain>
    </source>
</reference>
<evidence type="ECO:0000313" key="3">
    <source>
        <dbReference type="Proteomes" id="UP000321567"/>
    </source>
</evidence>
<sequence>MARVSLSPSEPCGDNAGFWETPRGDLVVVADGLGHGHDAAVAANAALAHVEAHATDDLAELFQGMGTALAPTRGAAVAVARVDEAAGTVTYAALGNIRAAIFGWQTRRLDGRAGIVGVSHSPPDTLTLPIRPGEHLVLWTDGLDEGLGLPVLPRAGGGVPVSTLAESLLAEHAKGSDDACVLVARFTMTRTDR</sequence>
<dbReference type="PANTHER" id="PTHR35801">
    <property type="entry name" value="PHOSPHOSERINE PHOSPHATASE RSBX"/>
    <property type="match status" value="1"/>
</dbReference>
<accession>A0A512H796</accession>
<dbReference type="SUPFAM" id="SSF81606">
    <property type="entry name" value="PP2C-like"/>
    <property type="match status" value="1"/>
</dbReference>
<evidence type="ECO:0000313" key="2">
    <source>
        <dbReference type="EMBL" id="GEO81327.1"/>
    </source>
</evidence>
<proteinExistence type="predicted"/>
<dbReference type="Gene3D" id="3.60.40.10">
    <property type="entry name" value="PPM-type phosphatase domain"/>
    <property type="match status" value="1"/>
</dbReference>
<dbReference type="InterPro" id="IPR036457">
    <property type="entry name" value="PPM-type-like_dom_sf"/>
</dbReference>
<dbReference type="InterPro" id="IPR001932">
    <property type="entry name" value="PPM-type_phosphatase-like_dom"/>
</dbReference>
<dbReference type="InterPro" id="IPR039248">
    <property type="entry name" value="Ptase_RsbX"/>
</dbReference>